<feature type="chain" id="PRO_5043789549" evidence="1">
    <location>
        <begin position="21"/>
        <end position="229"/>
    </location>
</feature>
<sequence length="229" mass="25436">MKKFFISFLLLLTAVVSVNAQILRADELEKYAKEKYGDKWVDAATNLGSQISLDKNNAITYVQVIQVEGKTKDQLYVLLNYWFTATFNDANSVIKLNDKELGTIIAQGYVADIAQHAGGTSAYNVSIKPVIKCDIKDGKVRVTYTVPYYDVVRMIGGGWMAALGGNQTPPSRSDEKWTLDSCFPFAAKDSHKKISCKALVMAHAYSNVVMDKIEECLKNGLTGNENDNW</sequence>
<dbReference type="EMBL" id="JAHOEP010000005">
    <property type="protein sequence ID" value="MBV3407273.1"/>
    <property type="molecule type" value="Genomic_DNA"/>
</dbReference>
<gene>
    <name evidence="3" type="ORF">KSW80_02430</name>
</gene>
<evidence type="ECO:0000313" key="3">
    <source>
        <dbReference type="EMBL" id="MBV3407273.1"/>
    </source>
</evidence>
<name>A0AAW4N9A9_9BACT</name>
<comment type="caution">
    <text evidence="3">The sequence shown here is derived from an EMBL/GenBank/DDBJ whole genome shotgun (WGS) entry which is preliminary data.</text>
</comment>
<reference evidence="3" key="1">
    <citation type="submission" date="2021-06" db="EMBL/GenBank/DDBJ databases">
        <title>Collection of gut derived symbiotic bacterial strains cultured from healthy donors.</title>
        <authorList>
            <person name="Lin H."/>
            <person name="Littmann E."/>
            <person name="Pamer E.G."/>
        </authorList>
    </citation>
    <scope>NUCLEOTIDE SEQUENCE</scope>
    <source>
        <strain evidence="3">MSK.21.60</strain>
    </source>
</reference>
<accession>A0AAW4N9A9</accession>
<dbReference type="CDD" id="cd12190">
    <property type="entry name" value="Bacova_04320_like"/>
    <property type="match status" value="1"/>
</dbReference>
<organism evidence="3 4">
    <name type="scientific">Segatella copri</name>
    <dbReference type="NCBI Taxonomy" id="165179"/>
    <lineage>
        <taxon>Bacteria</taxon>
        <taxon>Pseudomonadati</taxon>
        <taxon>Bacteroidota</taxon>
        <taxon>Bacteroidia</taxon>
        <taxon>Bacteroidales</taxon>
        <taxon>Prevotellaceae</taxon>
        <taxon>Segatella</taxon>
    </lineage>
</organism>
<dbReference type="Pfam" id="PF14730">
    <property type="entry name" value="DUF4468"/>
    <property type="match status" value="1"/>
</dbReference>
<dbReference type="AlphaFoldDB" id="A0AAW4N9A9"/>
<feature type="domain" description="DUF4468" evidence="2">
    <location>
        <begin position="61"/>
        <end position="148"/>
    </location>
</feature>
<protein>
    <submittedName>
        <fullName evidence="3">DUF4468 domain-containing protein</fullName>
    </submittedName>
</protein>
<feature type="signal peptide" evidence="1">
    <location>
        <begin position="1"/>
        <end position="20"/>
    </location>
</feature>
<evidence type="ECO:0000313" key="4">
    <source>
        <dbReference type="Proteomes" id="UP001196316"/>
    </source>
</evidence>
<keyword evidence="1" id="KW-0732">Signal</keyword>
<dbReference type="InterPro" id="IPR027823">
    <property type="entry name" value="DUF4468"/>
</dbReference>
<evidence type="ECO:0000259" key="2">
    <source>
        <dbReference type="Pfam" id="PF14730"/>
    </source>
</evidence>
<dbReference type="RefSeq" id="WP_217326093.1">
    <property type="nucleotide sequence ID" value="NZ_JAHOEK010000005.1"/>
</dbReference>
<dbReference type="Proteomes" id="UP001196316">
    <property type="component" value="Unassembled WGS sequence"/>
</dbReference>
<evidence type="ECO:0000256" key="1">
    <source>
        <dbReference type="SAM" id="SignalP"/>
    </source>
</evidence>
<proteinExistence type="predicted"/>